<comment type="catalytic activity">
    <reaction evidence="9">
        <text>tRNA(Pro) + L-proline + ATP = L-prolyl-tRNA(Pro) + AMP + diphosphate</text>
        <dbReference type="Rhea" id="RHEA:14305"/>
        <dbReference type="Rhea" id="RHEA-COMP:9700"/>
        <dbReference type="Rhea" id="RHEA-COMP:9702"/>
        <dbReference type="ChEBI" id="CHEBI:30616"/>
        <dbReference type="ChEBI" id="CHEBI:33019"/>
        <dbReference type="ChEBI" id="CHEBI:60039"/>
        <dbReference type="ChEBI" id="CHEBI:78442"/>
        <dbReference type="ChEBI" id="CHEBI:78532"/>
        <dbReference type="ChEBI" id="CHEBI:456215"/>
        <dbReference type="EC" id="6.1.1.15"/>
    </reaction>
</comment>
<keyword evidence="4" id="KW-0547">Nucleotide-binding</keyword>
<dbReference type="InterPro" id="IPR002314">
    <property type="entry name" value="aa-tRNA-synt_IIb"/>
</dbReference>
<keyword evidence="7 12" id="KW-0030">Aminoacyl-tRNA synthetase</keyword>
<gene>
    <name evidence="12" type="ORF">ASCRUDRAFT_34809</name>
</gene>
<dbReference type="InterPro" id="IPR002316">
    <property type="entry name" value="Pro-tRNA-ligase_IIa"/>
</dbReference>
<dbReference type="PANTHER" id="PTHR43382">
    <property type="entry name" value="PROLYL-TRNA SYNTHETASE"/>
    <property type="match status" value="1"/>
</dbReference>
<dbReference type="Gene3D" id="3.90.960.10">
    <property type="entry name" value="YbaK/aminoacyl-tRNA synthetase-associated domain"/>
    <property type="match status" value="1"/>
</dbReference>
<name>A0A1D2VI00_9ASCO</name>
<dbReference type="Gene3D" id="3.40.50.800">
    <property type="entry name" value="Anticodon-binding domain"/>
    <property type="match status" value="1"/>
</dbReference>
<dbReference type="CDD" id="cd00778">
    <property type="entry name" value="ProRS_core_arch_euk"/>
    <property type="match status" value="1"/>
</dbReference>
<dbReference type="SUPFAM" id="SSF64586">
    <property type="entry name" value="C-terminal domain of ProRS"/>
    <property type="match status" value="1"/>
</dbReference>
<evidence type="ECO:0000313" key="12">
    <source>
        <dbReference type="EMBL" id="ODV61249.1"/>
    </source>
</evidence>
<dbReference type="EC" id="6.1.1.15" evidence="2"/>
<dbReference type="CDD" id="cd00862">
    <property type="entry name" value="ProRS_anticodon_zinc"/>
    <property type="match status" value="1"/>
</dbReference>
<dbReference type="InterPro" id="IPR016061">
    <property type="entry name" value="Pro-tRNA_ligase_II_C"/>
</dbReference>
<keyword evidence="13" id="KW-1185">Reference proteome</keyword>
<dbReference type="InParanoid" id="A0A1D2VI00"/>
<evidence type="ECO:0000256" key="1">
    <source>
        <dbReference type="ARBA" id="ARBA00008226"/>
    </source>
</evidence>
<dbReference type="InterPro" id="IPR004499">
    <property type="entry name" value="Pro-tRNA-ligase_IIa_arc-type"/>
</dbReference>
<dbReference type="PRINTS" id="PR01046">
    <property type="entry name" value="TRNASYNTHPRO"/>
</dbReference>
<evidence type="ECO:0000256" key="9">
    <source>
        <dbReference type="ARBA" id="ARBA00047671"/>
    </source>
</evidence>
<keyword evidence="5" id="KW-0067">ATP-binding</keyword>
<dbReference type="GO" id="GO:0004827">
    <property type="term" value="F:proline-tRNA ligase activity"/>
    <property type="evidence" value="ECO:0007669"/>
    <property type="project" value="UniProtKB-EC"/>
</dbReference>
<dbReference type="SUPFAM" id="SSF55681">
    <property type="entry name" value="Class II aaRS and biotin synthetases"/>
    <property type="match status" value="1"/>
</dbReference>
<dbReference type="HAMAP" id="MF_01571">
    <property type="entry name" value="Pro_tRNA_synth_type3"/>
    <property type="match status" value="1"/>
</dbReference>
<dbReference type="PROSITE" id="PS50862">
    <property type="entry name" value="AA_TRNA_LIGASE_II"/>
    <property type="match status" value="1"/>
</dbReference>
<evidence type="ECO:0000256" key="5">
    <source>
        <dbReference type="ARBA" id="ARBA00022840"/>
    </source>
</evidence>
<dbReference type="Pfam" id="PF09180">
    <property type="entry name" value="ProRS-C_1"/>
    <property type="match status" value="1"/>
</dbReference>
<dbReference type="Proteomes" id="UP000095038">
    <property type="component" value="Unassembled WGS sequence"/>
</dbReference>
<protein>
    <recommendedName>
        <fullName evidence="2">proline--tRNA ligase</fullName>
        <ecNumber evidence="2">6.1.1.15</ecNumber>
    </recommendedName>
    <alternativeName>
        <fullName evidence="8">Prolyl-tRNA synthetase</fullName>
    </alternativeName>
</protein>
<dbReference type="FunFam" id="3.30.110.30:FF:000001">
    <property type="entry name" value="Bifunctional glutamate/proline--tRNA ligase"/>
    <property type="match status" value="1"/>
</dbReference>
<sequence>MALESSLAALSLLEPIPADAQLTKSLVFKDKKGNSVVLLALSSTKTDSKIISKAVKLKDVRLANEDFVSKSFNISTKEFSIANLASIEAATKEKLKIVIDSNLSNLDDASSLIVQNQSTKLFISKSDYIGYITQLNLDSIVVDFNAPKPQQAKAQAAKLEDAKLIGITIDKHLDFPGWYSQVLTKGEMLEYYDVSGCYIMRPASYSIWETIQDYFNVRIKKLGVKNTYFPMFVSSRVLEKEKDHIEGFAPEVAWVTRAGSSELEEPIAIRPTSETVMYPYYAKWIRSYRDLPLKLNQWNSVVRWEFKHPQPFLRTREFLWQEGHTAHLTFDSANEEVLTILDYYAGIYEELLAVPVIKGKKTEKEKFAGGLFTTTCESFIPATGRGIQGATSHCLGQNFSKMFGIQVEDPSGSDKPKLYVWQNSWGLSTRVIGVMVMIHSDNKGLVLPPRVASTQVVIIPVGITSKTTKEEENAILDGAKKIESELLKAGILATGDYRDNYSPGWKFSNWELKGVPIRLEFGPKDLKKNSVVAVRRDTSAKSFINIDDLETKIPDLLNTIQQDLYDRAKAKFDSHRIICDKWDDFIKALESQNLILAPWCGVMECEEDIKDSSARKSEEDEGVEHDDKAPSMGAKSLCIPFDQPELKEGQKCVRCGKLAVNYTMFGRSY</sequence>
<dbReference type="InterPro" id="IPR017449">
    <property type="entry name" value="Pro-tRNA_synth_II"/>
</dbReference>
<evidence type="ECO:0000259" key="11">
    <source>
        <dbReference type="PROSITE" id="PS50862"/>
    </source>
</evidence>
<evidence type="ECO:0000256" key="10">
    <source>
        <dbReference type="SAM" id="MobiDB-lite"/>
    </source>
</evidence>
<organism evidence="12 13">
    <name type="scientific">Ascoidea rubescens DSM 1968</name>
    <dbReference type="NCBI Taxonomy" id="1344418"/>
    <lineage>
        <taxon>Eukaryota</taxon>
        <taxon>Fungi</taxon>
        <taxon>Dikarya</taxon>
        <taxon>Ascomycota</taxon>
        <taxon>Saccharomycotina</taxon>
        <taxon>Saccharomycetes</taxon>
        <taxon>Ascoideaceae</taxon>
        <taxon>Ascoidea</taxon>
    </lineage>
</organism>
<accession>A0A1D2VI00</accession>
<dbReference type="GeneID" id="30964185"/>
<keyword evidence="3" id="KW-0436">Ligase</keyword>
<evidence type="ECO:0000256" key="6">
    <source>
        <dbReference type="ARBA" id="ARBA00022917"/>
    </source>
</evidence>
<dbReference type="InterPro" id="IPR006195">
    <property type="entry name" value="aa-tRNA-synth_II"/>
</dbReference>
<dbReference type="NCBIfam" id="TIGR00408">
    <property type="entry name" value="proS_fam_I"/>
    <property type="match status" value="1"/>
</dbReference>
<dbReference type="STRING" id="1344418.A0A1D2VI00"/>
<dbReference type="FunFam" id="3.30.930.10:FF:000007">
    <property type="entry name" value="Bifunctional glutamate/proline--tRNA ligase"/>
    <property type="match status" value="1"/>
</dbReference>
<dbReference type="AlphaFoldDB" id="A0A1D2VI00"/>
<evidence type="ECO:0000256" key="8">
    <source>
        <dbReference type="ARBA" id="ARBA00029731"/>
    </source>
</evidence>
<dbReference type="InterPro" id="IPR033721">
    <property type="entry name" value="ProRS_core_arch_euk"/>
</dbReference>
<dbReference type="Gene3D" id="3.30.930.10">
    <property type="entry name" value="Bira Bifunctional Protein, Domain 2"/>
    <property type="match status" value="1"/>
</dbReference>
<proteinExistence type="inferred from homology"/>
<dbReference type="InterPro" id="IPR007214">
    <property type="entry name" value="YbaK/aa-tRNA-synth-assoc-dom"/>
</dbReference>
<dbReference type="PANTHER" id="PTHR43382:SF2">
    <property type="entry name" value="BIFUNCTIONAL GLUTAMATE_PROLINE--TRNA LIGASE"/>
    <property type="match status" value="1"/>
</dbReference>
<dbReference type="FunCoup" id="A0A1D2VI00">
    <property type="interactions" value="707"/>
</dbReference>
<evidence type="ECO:0000256" key="3">
    <source>
        <dbReference type="ARBA" id="ARBA00022598"/>
    </source>
</evidence>
<evidence type="ECO:0000256" key="2">
    <source>
        <dbReference type="ARBA" id="ARBA00012831"/>
    </source>
</evidence>
<dbReference type="SMART" id="SM00946">
    <property type="entry name" value="ProRS-C_1"/>
    <property type="match status" value="1"/>
</dbReference>
<dbReference type="GO" id="GO:0005524">
    <property type="term" value="F:ATP binding"/>
    <property type="evidence" value="ECO:0007669"/>
    <property type="project" value="UniProtKB-KW"/>
</dbReference>
<dbReference type="GO" id="GO:0006433">
    <property type="term" value="P:prolyl-tRNA aminoacylation"/>
    <property type="evidence" value="ECO:0007669"/>
    <property type="project" value="EnsemblFungi"/>
</dbReference>
<dbReference type="FunFam" id="3.40.50.800:FF:000005">
    <property type="entry name" value="bifunctional glutamate/proline--tRNA ligase"/>
    <property type="match status" value="1"/>
</dbReference>
<feature type="domain" description="Aminoacyl-transfer RNA synthetases class-II family profile" evidence="11">
    <location>
        <begin position="196"/>
        <end position="448"/>
    </location>
</feature>
<dbReference type="OrthoDB" id="1350766at2759"/>
<dbReference type="Pfam" id="PF03129">
    <property type="entry name" value="HGTP_anticodon"/>
    <property type="match status" value="1"/>
</dbReference>
<comment type="similarity">
    <text evidence="1">Belongs to the class-II aminoacyl-tRNA synthetase family.</text>
</comment>
<dbReference type="GO" id="GO:0005737">
    <property type="term" value="C:cytoplasm"/>
    <property type="evidence" value="ECO:0007669"/>
    <property type="project" value="InterPro"/>
</dbReference>
<dbReference type="Pfam" id="PF00587">
    <property type="entry name" value="tRNA-synt_2b"/>
    <property type="match status" value="1"/>
</dbReference>
<dbReference type="EMBL" id="KV454480">
    <property type="protein sequence ID" value="ODV61249.1"/>
    <property type="molecule type" value="Genomic_DNA"/>
</dbReference>
<dbReference type="SUPFAM" id="SSF55826">
    <property type="entry name" value="YbaK/ProRS associated domain"/>
    <property type="match status" value="1"/>
</dbReference>
<dbReference type="Gene3D" id="3.30.110.30">
    <property type="entry name" value="C-terminal domain of ProRS"/>
    <property type="match status" value="1"/>
</dbReference>
<dbReference type="Pfam" id="PF04073">
    <property type="entry name" value="tRNA_edit"/>
    <property type="match status" value="1"/>
</dbReference>
<dbReference type="RefSeq" id="XP_020047556.1">
    <property type="nucleotide sequence ID" value="XM_020190549.1"/>
</dbReference>
<evidence type="ECO:0000256" key="7">
    <source>
        <dbReference type="ARBA" id="ARBA00023146"/>
    </source>
</evidence>
<evidence type="ECO:0000313" key="13">
    <source>
        <dbReference type="Proteomes" id="UP000095038"/>
    </source>
</evidence>
<evidence type="ECO:0000256" key="4">
    <source>
        <dbReference type="ARBA" id="ARBA00022741"/>
    </source>
</evidence>
<dbReference type="InterPro" id="IPR036621">
    <property type="entry name" value="Anticodon-bd_dom_sf"/>
</dbReference>
<keyword evidence="6" id="KW-0648">Protein biosynthesis</keyword>
<dbReference type="GO" id="GO:0002161">
    <property type="term" value="F:aminoacyl-tRNA deacylase activity"/>
    <property type="evidence" value="ECO:0007669"/>
    <property type="project" value="InterPro"/>
</dbReference>
<reference evidence="13" key="1">
    <citation type="submission" date="2016-05" db="EMBL/GenBank/DDBJ databases">
        <title>Comparative genomics of biotechnologically important yeasts.</title>
        <authorList>
            <consortium name="DOE Joint Genome Institute"/>
            <person name="Riley R."/>
            <person name="Haridas S."/>
            <person name="Wolfe K.H."/>
            <person name="Lopes M.R."/>
            <person name="Hittinger C.T."/>
            <person name="Goker M."/>
            <person name="Salamov A."/>
            <person name="Wisecaver J."/>
            <person name="Long T.M."/>
            <person name="Aerts A.L."/>
            <person name="Barry K."/>
            <person name="Choi C."/>
            <person name="Clum A."/>
            <person name="Coughlan A.Y."/>
            <person name="Deshpande S."/>
            <person name="Douglass A.P."/>
            <person name="Hanson S.J."/>
            <person name="Klenk H.-P."/>
            <person name="Labutti K."/>
            <person name="Lapidus A."/>
            <person name="Lindquist E."/>
            <person name="Lipzen A."/>
            <person name="Meier-Kolthoff J.P."/>
            <person name="Ohm R.A."/>
            <person name="Otillar R.P."/>
            <person name="Pangilinan J."/>
            <person name="Peng Y."/>
            <person name="Rokas A."/>
            <person name="Rosa C.A."/>
            <person name="Scheuner C."/>
            <person name="Sibirny A.A."/>
            <person name="Slot J.C."/>
            <person name="Stielow J.B."/>
            <person name="Sun H."/>
            <person name="Kurtzman C.P."/>
            <person name="Blackwell M."/>
            <person name="Grigoriev I.V."/>
            <person name="Jeffries T.W."/>
        </authorList>
    </citation>
    <scope>NUCLEOTIDE SEQUENCE [LARGE SCALE GENOMIC DNA]</scope>
    <source>
        <strain evidence="13">DSM 1968</strain>
    </source>
</reference>
<dbReference type="InterPro" id="IPR004154">
    <property type="entry name" value="Anticodon-bd"/>
</dbReference>
<dbReference type="SUPFAM" id="SSF52954">
    <property type="entry name" value="Class II aaRS ABD-related"/>
    <property type="match status" value="1"/>
</dbReference>
<dbReference type="InterPro" id="IPR036754">
    <property type="entry name" value="YbaK/aa-tRNA-synt-asso_dom_sf"/>
</dbReference>
<dbReference type="InterPro" id="IPR045864">
    <property type="entry name" value="aa-tRNA-synth_II/BPL/LPL"/>
</dbReference>
<dbReference type="GO" id="GO:0017101">
    <property type="term" value="C:aminoacyl-tRNA synthetase multienzyme complex"/>
    <property type="evidence" value="ECO:0007669"/>
    <property type="project" value="TreeGrafter"/>
</dbReference>
<feature type="region of interest" description="Disordered" evidence="10">
    <location>
        <begin position="611"/>
        <end position="631"/>
    </location>
</feature>